<evidence type="ECO:0000313" key="1">
    <source>
        <dbReference type="EMBL" id="GAM12179.1"/>
    </source>
</evidence>
<organism evidence="1 2">
    <name type="scientific">Mesobacillus selenatarsenatis (strain DSM 18680 / JCM 14380 / FERM P-15431 / SF-1)</name>
    <dbReference type="NCBI Taxonomy" id="1321606"/>
    <lineage>
        <taxon>Bacteria</taxon>
        <taxon>Bacillati</taxon>
        <taxon>Bacillota</taxon>
        <taxon>Bacilli</taxon>
        <taxon>Bacillales</taxon>
        <taxon>Bacillaceae</taxon>
        <taxon>Mesobacillus</taxon>
    </lineage>
</organism>
<comment type="caution">
    <text evidence="1">The sequence shown here is derived from an EMBL/GenBank/DDBJ whole genome shotgun (WGS) entry which is preliminary data.</text>
</comment>
<evidence type="ECO:0000313" key="2">
    <source>
        <dbReference type="Proteomes" id="UP000031014"/>
    </source>
</evidence>
<sequence length="120" mass="13519">MKKRKVITLSLIGVIAIIGTTLFITKPNESDFVMWMEQTYDVNCLDSNCDAFKLKVIEDGENKLITMQVVSGGYSPGAFVMNRELKYRNYENSSYVLDIDVIGVLGKVSLVNETKRLSIE</sequence>
<protein>
    <submittedName>
        <fullName evidence="1">Uncharacterized protein</fullName>
    </submittedName>
</protein>
<reference evidence="1 2" key="1">
    <citation type="submission" date="2013-06" db="EMBL/GenBank/DDBJ databases">
        <title>Whole genome shotgun sequence of Bacillus selenatarsenatis SF-1.</title>
        <authorList>
            <person name="Kuroda M."/>
            <person name="Sei K."/>
            <person name="Yamashita M."/>
            <person name="Ike M."/>
        </authorList>
    </citation>
    <scope>NUCLEOTIDE SEQUENCE [LARGE SCALE GENOMIC DNA]</scope>
    <source>
        <strain evidence="1 2">SF-1</strain>
    </source>
</reference>
<proteinExistence type="predicted"/>
<dbReference type="OrthoDB" id="2884933at2"/>
<keyword evidence="2" id="KW-1185">Reference proteome</keyword>
<accession>A0A0A8WYV6</accession>
<dbReference type="Proteomes" id="UP000031014">
    <property type="component" value="Unassembled WGS sequence"/>
</dbReference>
<name>A0A0A8WYV6_MESS1</name>
<dbReference type="STRING" id="1321606.SAMD00020551_0309"/>
<dbReference type="AlphaFoldDB" id="A0A0A8WYV6"/>
<gene>
    <name evidence="1" type="ORF">SAMD00020551_0309</name>
</gene>
<dbReference type="RefSeq" id="WP_041964134.1">
    <property type="nucleotide sequence ID" value="NZ_BASE01000008.1"/>
</dbReference>
<dbReference type="EMBL" id="BASE01000008">
    <property type="protein sequence ID" value="GAM12179.1"/>
    <property type="molecule type" value="Genomic_DNA"/>
</dbReference>